<evidence type="ECO:0000313" key="17">
    <source>
        <dbReference type="Proteomes" id="UP000596092"/>
    </source>
</evidence>
<evidence type="ECO:0000256" key="8">
    <source>
        <dbReference type="ARBA" id="ARBA00022927"/>
    </source>
</evidence>
<gene>
    <name evidence="16" type="primary">flhF</name>
    <name evidence="16" type="ORF">HP555_09120</name>
</gene>
<dbReference type="PANTHER" id="PTHR43134">
    <property type="entry name" value="SIGNAL RECOGNITION PARTICLE RECEPTOR SUBUNIT ALPHA"/>
    <property type="match status" value="1"/>
</dbReference>
<keyword evidence="16" id="KW-0969">Cilium</keyword>
<evidence type="ECO:0000256" key="10">
    <source>
        <dbReference type="ARBA" id="ARBA00023136"/>
    </source>
</evidence>
<dbReference type="SMART" id="SM00382">
    <property type="entry name" value="AAA"/>
    <property type="match status" value="1"/>
</dbReference>
<dbReference type="NCBIfam" id="TIGR03499">
    <property type="entry name" value="FlhF"/>
    <property type="match status" value="1"/>
</dbReference>
<dbReference type="Pfam" id="PF00448">
    <property type="entry name" value="SRP54"/>
    <property type="match status" value="1"/>
</dbReference>
<evidence type="ECO:0000256" key="1">
    <source>
        <dbReference type="ARBA" id="ARBA00004413"/>
    </source>
</evidence>
<evidence type="ECO:0000256" key="13">
    <source>
        <dbReference type="NCBIfam" id="TIGR03499"/>
    </source>
</evidence>
<evidence type="ECO:0000259" key="15">
    <source>
        <dbReference type="SMART" id="SM00962"/>
    </source>
</evidence>
<keyword evidence="5" id="KW-1003">Cell membrane</keyword>
<keyword evidence="6" id="KW-0547">Nucleotide-binding</keyword>
<dbReference type="SMART" id="SM00962">
    <property type="entry name" value="SRP54"/>
    <property type="match status" value="1"/>
</dbReference>
<dbReference type="GO" id="GO:0005047">
    <property type="term" value="F:signal recognition particle binding"/>
    <property type="evidence" value="ECO:0007669"/>
    <property type="project" value="TreeGrafter"/>
</dbReference>
<evidence type="ECO:0000256" key="12">
    <source>
        <dbReference type="ARBA" id="ARBA00025337"/>
    </source>
</evidence>
<organism evidence="16 17">
    <name type="scientific">Desulfobulbus oligotrophicus</name>
    <dbReference type="NCBI Taxonomy" id="1909699"/>
    <lineage>
        <taxon>Bacteria</taxon>
        <taxon>Pseudomonadati</taxon>
        <taxon>Thermodesulfobacteriota</taxon>
        <taxon>Desulfobulbia</taxon>
        <taxon>Desulfobulbales</taxon>
        <taxon>Desulfobulbaceae</taxon>
        <taxon>Desulfobulbus</taxon>
    </lineage>
</organism>
<evidence type="ECO:0000256" key="3">
    <source>
        <dbReference type="ARBA" id="ARBA00014919"/>
    </source>
</evidence>
<feature type="domain" description="SRP54-type proteins GTP-binding" evidence="15">
    <location>
        <begin position="223"/>
        <end position="414"/>
    </location>
</feature>
<dbReference type="GO" id="GO:0015031">
    <property type="term" value="P:protein transport"/>
    <property type="evidence" value="ECO:0007669"/>
    <property type="project" value="UniProtKB-KW"/>
</dbReference>
<dbReference type="GO" id="GO:0044781">
    <property type="term" value="P:bacterial-type flagellum organization"/>
    <property type="evidence" value="ECO:0007669"/>
    <property type="project" value="UniProtKB-UniRule"/>
</dbReference>
<evidence type="ECO:0000256" key="9">
    <source>
        <dbReference type="ARBA" id="ARBA00023134"/>
    </source>
</evidence>
<protein>
    <recommendedName>
        <fullName evidence="3 13">Flagellar biosynthesis protein FlhF</fullName>
    </recommendedName>
</protein>
<dbReference type="GO" id="GO:0003924">
    <property type="term" value="F:GTPase activity"/>
    <property type="evidence" value="ECO:0007669"/>
    <property type="project" value="UniProtKB-UniRule"/>
</dbReference>
<keyword evidence="4" id="KW-0813">Transport</keyword>
<evidence type="ECO:0000256" key="6">
    <source>
        <dbReference type="ARBA" id="ARBA00022741"/>
    </source>
</evidence>
<keyword evidence="9" id="KW-0342">GTP-binding</keyword>
<keyword evidence="17" id="KW-1185">Reference proteome</keyword>
<evidence type="ECO:0000256" key="7">
    <source>
        <dbReference type="ARBA" id="ARBA00022795"/>
    </source>
</evidence>
<dbReference type="InterPro" id="IPR047040">
    <property type="entry name" value="FlhF__GTPase_dom"/>
</dbReference>
<keyword evidence="10" id="KW-0472">Membrane</keyword>
<keyword evidence="11" id="KW-1006">Bacterial flagellum protein export</keyword>
<dbReference type="GO" id="GO:0005525">
    <property type="term" value="F:GTP binding"/>
    <property type="evidence" value="ECO:0007669"/>
    <property type="project" value="UniProtKB-UniRule"/>
</dbReference>
<dbReference type="FunFam" id="3.40.50.300:FF:000695">
    <property type="entry name" value="Flagellar biosynthesis regulator FlhF"/>
    <property type="match status" value="1"/>
</dbReference>
<evidence type="ECO:0000313" key="16">
    <source>
        <dbReference type="EMBL" id="QQG66016.1"/>
    </source>
</evidence>
<evidence type="ECO:0000256" key="2">
    <source>
        <dbReference type="ARBA" id="ARBA00008531"/>
    </source>
</evidence>
<evidence type="ECO:0000256" key="11">
    <source>
        <dbReference type="ARBA" id="ARBA00023225"/>
    </source>
</evidence>
<dbReference type="InterPro" id="IPR027417">
    <property type="entry name" value="P-loop_NTPase"/>
</dbReference>
<keyword evidence="16" id="KW-0282">Flagellum</keyword>
<name>A0A7T5VDY5_9BACT</name>
<dbReference type="InterPro" id="IPR003593">
    <property type="entry name" value="AAA+_ATPase"/>
</dbReference>
<dbReference type="Gene3D" id="3.40.50.300">
    <property type="entry name" value="P-loop containing nucleotide triphosphate hydrolases"/>
    <property type="match status" value="1"/>
</dbReference>
<dbReference type="Proteomes" id="UP000596092">
    <property type="component" value="Chromosome"/>
</dbReference>
<evidence type="ECO:0000256" key="4">
    <source>
        <dbReference type="ARBA" id="ARBA00022448"/>
    </source>
</evidence>
<dbReference type="InterPro" id="IPR000897">
    <property type="entry name" value="SRP54_GTPase_dom"/>
</dbReference>
<dbReference type="InterPro" id="IPR020006">
    <property type="entry name" value="FlhF"/>
</dbReference>
<evidence type="ECO:0000256" key="5">
    <source>
        <dbReference type="ARBA" id="ARBA00022475"/>
    </source>
</evidence>
<dbReference type="EMBL" id="CP054140">
    <property type="protein sequence ID" value="QQG66016.1"/>
    <property type="molecule type" value="Genomic_DNA"/>
</dbReference>
<dbReference type="PANTHER" id="PTHR43134:SF3">
    <property type="entry name" value="FLAGELLAR BIOSYNTHESIS PROTEIN FLHF"/>
    <property type="match status" value="1"/>
</dbReference>
<evidence type="ECO:0000259" key="14">
    <source>
        <dbReference type="SMART" id="SM00382"/>
    </source>
</evidence>
<dbReference type="Gene3D" id="1.20.120.1380">
    <property type="entry name" value="Flagellar FlhF biosynthesis protein, N domain"/>
    <property type="match status" value="1"/>
</dbReference>
<accession>A0A7T5VDY5</accession>
<dbReference type="CDD" id="cd17873">
    <property type="entry name" value="FlhF"/>
    <property type="match status" value="1"/>
</dbReference>
<dbReference type="GO" id="GO:0005886">
    <property type="term" value="C:plasma membrane"/>
    <property type="evidence" value="ECO:0007669"/>
    <property type="project" value="UniProtKB-SubCell"/>
</dbReference>
<comment type="subcellular location">
    <subcellularLocation>
        <location evidence="1">Cell membrane</location>
        <topology evidence="1">Peripheral membrane protein</topology>
        <orientation evidence="1">Cytoplasmic side</orientation>
    </subcellularLocation>
</comment>
<feature type="domain" description="AAA+ ATPase" evidence="14">
    <location>
        <begin position="222"/>
        <end position="364"/>
    </location>
</feature>
<keyword evidence="7" id="KW-1005">Bacterial flagellum biogenesis</keyword>
<dbReference type="AlphaFoldDB" id="A0A7T5VDY5"/>
<dbReference type="KEGG" id="dog:HP555_09120"/>
<reference evidence="16 17" key="1">
    <citation type="submission" date="2020-05" db="EMBL/GenBank/DDBJ databases">
        <title>Complete genome of Desulfobulbus oligotrophicus.</title>
        <authorList>
            <person name="Podar M."/>
        </authorList>
    </citation>
    <scope>NUCLEOTIDE SEQUENCE [LARGE SCALE GENOMIC DNA]</scope>
    <source>
        <strain evidence="16 17">Prop6</strain>
    </source>
</reference>
<keyword evidence="8" id="KW-0653">Protein transport</keyword>
<proteinExistence type="inferred from homology"/>
<comment type="function">
    <text evidence="12">Necessary for flagellar biosynthesis. May be involved in translocation of the flagellum.</text>
</comment>
<comment type="similarity">
    <text evidence="2">Belongs to the GTP-binding SRP family.</text>
</comment>
<dbReference type="RefSeq" id="WP_199261745.1">
    <property type="nucleotide sequence ID" value="NZ_CP054140.1"/>
</dbReference>
<keyword evidence="16" id="KW-0966">Cell projection</keyword>
<dbReference type="SUPFAM" id="SSF52540">
    <property type="entry name" value="P-loop containing nucleoside triphosphate hydrolases"/>
    <property type="match status" value="1"/>
</dbReference>
<sequence>MQVKVFEAPDMATGLKMVKEALGPDALILSTRTIRNGILGKPIMEITAAVDADWRQPEVRQPHLSPLRPPVRKKRIPPQADISYDELWARREPAPQPSSTPPVAEPPPVSREIQDELTELRSLVSGLSQRISRLDTPVAATVTPSPVQACQPTVTPAAVDPVTEFLTGYGINQETARVVARFTRDTLEQAGAPGSDSPQAVLKTAITRLFSTEQILQRPRTGQYRLSLIGPTGVGKTTTLAKIAAHYLSRFNGRIGLITIDTYRIAAVEQLKVYGEIMRLPLEVVINPGELEQALQKFSEMDLILIDTAGRNPRNNIDIQELASFFKPQLNIEHHLLLSAATREREVEETIRRFSVLPISNFIFTKIDECEQLGVLLNIHYKSDTPISFLTNGQRVPEDLLMPSPADIADLIINDHGNLHHG</sequence>
<dbReference type="GO" id="GO:0006614">
    <property type="term" value="P:SRP-dependent cotranslational protein targeting to membrane"/>
    <property type="evidence" value="ECO:0007669"/>
    <property type="project" value="UniProtKB-UniRule"/>
</dbReference>